<dbReference type="EMBL" id="PPEA01000589">
    <property type="protein sequence ID" value="PQM45774.1"/>
    <property type="molecule type" value="Genomic_DNA"/>
</dbReference>
<reference evidence="2 3" key="1">
    <citation type="journal article" date="2017" name="Int. J. Syst. Evol. Microbiol.">
        <title>Mycobacterium talmoniae sp. nov., a slowly growing mycobacterium isolated from human respiratory samples.</title>
        <authorList>
            <person name="Davidson R.M."/>
            <person name="DeGroote M.A."/>
            <person name="Marola J.L."/>
            <person name="Buss S."/>
            <person name="Jones V."/>
            <person name="McNeil M.R."/>
            <person name="Freifeld A.G."/>
            <person name="Elaine Epperson L."/>
            <person name="Hasan N.A."/>
            <person name="Jackson M."/>
            <person name="Iwen P.C."/>
            <person name="Salfinger M."/>
            <person name="Strong M."/>
        </authorList>
    </citation>
    <scope>NUCLEOTIDE SEQUENCE [LARGE SCALE GENOMIC DNA]</scope>
    <source>
        <strain evidence="2 3">ATCC BAA-2683</strain>
    </source>
</reference>
<organism evidence="2 3">
    <name type="scientific">Mycobacterium talmoniae</name>
    <dbReference type="NCBI Taxonomy" id="1858794"/>
    <lineage>
        <taxon>Bacteria</taxon>
        <taxon>Bacillati</taxon>
        <taxon>Actinomycetota</taxon>
        <taxon>Actinomycetes</taxon>
        <taxon>Mycobacteriales</taxon>
        <taxon>Mycobacteriaceae</taxon>
        <taxon>Mycobacterium</taxon>
    </lineage>
</organism>
<sequence length="69" mass="7259">MRSTSWSAARSADTRAEPISPEEPAIATLAIGFAPPYSPRSASNAPSSSRCLTVVKNRPASAPSISRWS</sequence>
<dbReference type="AlphaFoldDB" id="A0A2S8BGH4"/>
<proteinExistence type="predicted"/>
<comment type="caution">
    <text evidence="2">The sequence shown here is derived from an EMBL/GenBank/DDBJ whole genome shotgun (WGS) entry which is preliminary data.</text>
</comment>
<protein>
    <submittedName>
        <fullName evidence="2">Uncharacterized protein</fullName>
    </submittedName>
</protein>
<name>A0A2S8BGH4_9MYCO</name>
<evidence type="ECO:0000256" key="1">
    <source>
        <dbReference type="SAM" id="MobiDB-lite"/>
    </source>
</evidence>
<accession>A0A2S8BGH4</accession>
<feature type="region of interest" description="Disordered" evidence="1">
    <location>
        <begin position="1"/>
        <end position="24"/>
    </location>
</feature>
<evidence type="ECO:0000313" key="3">
    <source>
        <dbReference type="Proteomes" id="UP000238296"/>
    </source>
</evidence>
<gene>
    <name evidence="2" type="ORF">C1Y40_04062</name>
</gene>
<evidence type="ECO:0000313" key="2">
    <source>
        <dbReference type="EMBL" id="PQM45774.1"/>
    </source>
</evidence>
<dbReference type="Proteomes" id="UP000238296">
    <property type="component" value="Unassembled WGS sequence"/>
</dbReference>